<name>A0A0F9EMY1_9ZZZZ</name>
<sequence>MLTLSHRISKLEDELKEHMALCPFVSDVFRQKHINEWLLVKIAELQHLKATRKSTHHDNEMAMNGFWVFVRMSKSIKIIL</sequence>
<dbReference type="AlphaFoldDB" id="A0A0F9EMY1"/>
<comment type="caution">
    <text evidence="1">The sequence shown here is derived from an EMBL/GenBank/DDBJ whole genome shotgun (WGS) entry which is preliminary data.</text>
</comment>
<accession>A0A0F9EMY1</accession>
<protein>
    <submittedName>
        <fullName evidence="1">Uncharacterized protein</fullName>
    </submittedName>
</protein>
<gene>
    <name evidence="1" type="ORF">LCGC14_2054530</name>
</gene>
<reference evidence="1" key="1">
    <citation type="journal article" date="2015" name="Nature">
        <title>Complex archaea that bridge the gap between prokaryotes and eukaryotes.</title>
        <authorList>
            <person name="Spang A."/>
            <person name="Saw J.H."/>
            <person name="Jorgensen S.L."/>
            <person name="Zaremba-Niedzwiedzka K."/>
            <person name="Martijn J."/>
            <person name="Lind A.E."/>
            <person name="van Eijk R."/>
            <person name="Schleper C."/>
            <person name="Guy L."/>
            <person name="Ettema T.J."/>
        </authorList>
    </citation>
    <scope>NUCLEOTIDE SEQUENCE</scope>
</reference>
<dbReference type="EMBL" id="LAZR01024342">
    <property type="protein sequence ID" value="KKL75473.1"/>
    <property type="molecule type" value="Genomic_DNA"/>
</dbReference>
<evidence type="ECO:0000313" key="1">
    <source>
        <dbReference type="EMBL" id="KKL75473.1"/>
    </source>
</evidence>
<proteinExistence type="predicted"/>
<organism evidence="1">
    <name type="scientific">marine sediment metagenome</name>
    <dbReference type="NCBI Taxonomy" id="412755"/>
    <lineage>
        <taxon>unclassified sequences</taxon>
        <taxon>metagenomes</taxon>
        <taxon>ecological metagenomes</taxon>
    </lineage>
</organism>